<accession>A0A8T0IXJ0</accession>
<organism evidence="1 2">
    <name type="scientific">Ceratodon purpureus</name>
    <name type="common">Fire moss</name>
    <name type="synonym">Dicranum purpureum</name>
    <dbReference type="NCBI Taxonomy" id="3225"/>
    <lineage>
        <taxon>Eukaryota</taxon>
        <taxon>Viridiplantae</taxon>
        <taxon>Streptophyta</taxon>
        <taxon>Embryophyta</taxon>
        <taxon>Bryophyta</taxon>
        <taxon>Bryophytina</taxon>
        <taxon>Bryopsida</taxon>
        <taxon>Dicranidae</taxon>
        <taxon>Pseudoditrichales</taxon>
        <taxon>Ditrichaceae</taxon>
        <taxon>Ceratodon</taxon>
    </lineage>
</organism>
<dbReference type="PANTHER" id="PTHR31672">
    <property type="entry name" value="BNACNNG10540D PROTEIN"/>
    <property type="match status" value="1"/>
</dbReference>
<evidence type="ECO:0000313" key="2">
    <source>
        <dbReference type="Proteomes" id="UP000822688"/>
    </source>
</evidence>
<name>A0A8T0IXJ0_CERPU</name>
<dbReference type="EMBL" id="CM026422">
    <property type="protein sequence ID" value="KAG0587093.1"/>
    <property type="molecule type" value="Genomic_DNA"/>
</dbReference>
<comment type="caution">
    <text evidence="1">The sequence shown here is derived from an EMBL/GenBank/DDBJ whole genome shotgun (WGS) entry which is preliminary data.</text>
</comment>
<proteinExistence type="predicted"/>
<gene>
    <name evidence="1" type="ORF">KC19_2G140300</name>
</gene>
<evidence type="ECO:0008006" key="3">
    <source>
        <dbReference type="Google" id="ProtNLM"/>
    </source>
</evidence>
<dbReference type="PANTHER" id="PTHR31672:SF2">
    <property type="entry name" value="F-BOX DOMAIN-CONTAINING PROTEIN"/>
    <property type="match status" value="1"/>
</dbReference>
<keyword evidence="2" id="KW-1185">Reference proteome</keyword>
<sequence length="534" mass="59993">MASTSLDGTGERNTSSALLRISQVVHGLGSTLEELREVETSLMGQGTAAGGDHGGSNAGFVCLVAGTLREMVGKMVTDINENPEVRKLLMMIQQPVPGATSDRPFLQDSTPTEQPSYVIGRAPSVETETVCIPRCLDYRALKRVALRNGVSCRHSCKHHPELLDPFLWSTLPEDVIELVFARLSTGKIIALREQSAIWSAMAKSSNFRGVFSESHPEIFGLMRWDKAGKRFWNLTYDIKSKEWMYQKLDGLSEAIRASNISVQYDRYRDSMFASDGGLVCFVPRADWSPFTILVGNPLTDEWKALPLLSQARKDALTLVTVVQLVVDEDTKCYRVVLVRGKTDEGCFLAHCFDSKTGEWSSMVSGLVYGDSVRRFNKNLTESWDNPVVHDCTTGKTHELIDCLYGEGEADDSGRFALVKERLFMLEAWSPDPHVNERFTVSEYAWETSVSQLSRKSLIDCNFPRDYQGHLYACKGFLLGIGDNSEEDDDHHQLIKLYDLSAERWQELSMGDNCKFTNEELNNIFMCELRWDAVP</sequence>
<reference evidence="1" key="1">
    <citation type="submission" date="2020-06" db="EMBL/GenBank/DDBJ databases">
        <title>WGS assembly of Ceratodon purpureus strain R40.</title>
        <authorList>
            <person name="Carey S.B."/>
            <person name="Jenkins J."/>
            <person name="Shu S."/>
            <person name="Lovell J.T."/>
            <person name="Sreedasyam A."/>
            <person name="Maumus F."/>
            <person name="Tiley G.P."/>
            <person name="Fernandez-Pozo N."/>
            <person name="Barry K."/>
            <person name="Chen C."/>
            <person name="Wang M."/>
            <person name="Lipzen A."/>
            <person name="Daum C."/>
            <person name="Saski C.A."/>
            <person name="Payton A.C."/>
            <person name="Mcbreen J.C."/>
            <person name="Conrad R.E."/>
            <person name="Kollar L.M."/>
            <person name="Olsson S."/>
            <person name="Huttunen S."/>
            <person name="Landis J.B."/>
            <person name="Wickett N.J."/>
            <person name="Johnson M.G."/>
            <person name="Rensing S.A."/>
            <person name="Grimwood J."/>
            <person name="Schmutz J."/>
            <person name="Mcdaniel S.F."/>
        </authorList>
    </citation>
    <scope>NUCLEOTIDE SEQUENCE</scope>
    <source>
        <strain evidence="1">R40</strain>
    </source>
</reference>
<dbReference type="InterPro" id="IPR050796">
    <property type="entry name" value="SCF_F-box_component"/>
</dbReference>
<dbReference type="Proteomes" id="UP000822688">
    <property type="component" value="Chromosome 2"/>
</dbReference>
<evidence type="ECO:0000313" key="1">
    <source>
        <dbReference type="EMBL" id="KAG0587093.1"/>
    </source>
</evidence>
<dbReference type="AlphaFoldDB" id="A0A8T0IXJ0"/>
<protein>
    <recommendedName>
        <fullName evidence="3">F-box domain-containing protein</fullName>
    </recommendedName>
</protein>